<dbReference type="KEGG" id="hpp:HPP12_0622"/>
<dbReference type="GO" id="GO:0005524">
    <property type="term" value="F:ATP binding"/>
    <property type="evidence" value="ECO:0007669"/>
    <property type="project" value="UniProtKB-KW"/>
</dbReference>
<organism evidence="2 3">
    <name type="scientific">Helicobacter pylori (strain P12)</name>
    <dbReference type="NCBI Taxonomy" id="570508"/>
    <lineage>
        <taxon>Bacteria</taxon>
        <taxon>Pseudomonadati</taxon>
        <taxon>Campylobacterota</taxon>
        <taxon>Epsilonproteobacteria</taxon>
        <taxon>Campylobacterales</taxon>
        <taxon>Helicobacteraceae</taxon>
        <taxon>Helicobacter</taxon>
    </lineage>
</organism>
<dbReference type="EMBL" id="CP001217">
    <property type="protein sequence ID" value="ACJ07775.1"/>
    <property type="molecule type" value="Genomic_DNA"/>
</dbReference>
<dbReference type="AlphaFoldDB" id="B6JLJ7"/>
<sequence length="80" mass="8783">MISNISIRPKTMFKNALNINNFSFKSNTSTAIIGTNGAGKSTLINTILGIRSDYNFKAQNNKYSIPRQCYTTTQAIGSCL</sequence>
<reference evidence="2 3" key="2">
    <citation type="journal article" date="2010" name="Nucleic Acids Res.">
        <title>Strain-specific genes of Helicobacter pylori: genome evolution driven by a novel type IV secretion system and genomic island transfer.</title>
        <authorList>
            <person name="Fischer W."/>
            <person name="Windhager L."/>
            <person name="Rohrer S."/>
            <person name="Zeiller M."/>
            <person name="Karnholz A."/>
            <person name="Hoffmann R."/>
            <person name="Zimmer R."/>
            <person name="Haas R."/>
        </authorList>
    </citation>
    <scope>NUCLEOTIDE SEQUENCE [LARGE SCALE GENOMIC DNA]</scope>
    <source>
        <strain evidence="2 3">P12</strain>
    </source>
</reference>
<dbReference type="Gene3D" id="3.40.50.300">
    <property type="entry name" value="P-loop containing nucleotide triphosphate hydrolases"/>
    <property type="match status" value="1"/>
</dbReference>
<evidence type="ECO:0000313" key="3">
    <source>
        <dbReference type="Proteomes" id="UP000008198"/>
    </source>
</evidence>
<gene>
    <name evidence="2" type="ordered locus">HPP12_0622</name>
</gene>
<dbReference type="GO" id="GO:0016887">
    <property type="term" value="F:ATP hydrolysis activity"/>
    <property type="evidence" value="ECO:0007669"/>
    <property type="project" value="InterPro"/>
</dbReference>
<dbReference type="Proteomes" id="UP000008198">
    <property type="component" value="Chromosome"/>
</dbReference>
<dbReference type="InterPro" id="IPR027417">
    <property type="entry name" value="P-loop_NTPase"/>
</dbReference>
<reference evidence="3" key="1">
    <citation type="submission" date="2008-10" db="EMBL/GenBank/DDBJ databases">
        <title>The complete genome sequence of Helicobacter pylori strain P12.</title>
        <authorList>
            <person name="Fischer W."/>
            <person name="Windhager L."/>
            <person name="Karnholz A."/>
            <person name="Zeiller M."/>
            <person name="Zimmer R."/>
            <person name="Haas R."/>
        </authorList>
    </citation>
    <scope>NUCLEOTIDE SEQUENCE [LARGE SCALE GENOMIC DNA]</scope>
    <source>
        <strain evidence="3">P12</strain>
    </source>
</reference>
<dbReference type="SUPFAM" id="SSF52540">
    <property type="entry name" value="P-loop containing nucleoside triphosphate hydrolases"/>
    <property type="match status" value="1"/>
</dbReference>
<keyword evidence="2" id="KW-0067">ATP-binding</keyword>
<evidence type="ECO:0000259" key="1">
    <source>
        <dbReference type="Pfam" id="PF00005"/>
    </source>
</evidence>
<accession>B6JLJ7</accession>
<dbReference type="CDD" id="cd00267">
    <property type="entry name" value="ABC_ATPase"/>
    <property type="match status" value="1"/>
</dbReference>
<dbReference type="HOGENOM" id="CLU_176920_0_0_7"/>
<dbReference type="Pfam" id="PF00005">
    <property type="entry name" value="ABC_tran"/>
    <property type="match status" value="1"/>
</dbReference>
<name>B6JLJ7_HELP2</name>
<dbReference type="InterPro" id="IPR003439">
    <property type="entry name" value="ABC_transporter-like_ATP-bd"/>
</dbReference>
<keyword evidence="2" id="KW-0547">Nucleotide-binding</keyword>
<feature type="domain" description="ABC transporter" evidence="1">
    <location>
        <begin position="19"/>
        <end position="54"/>
    </location>
</feature>
<proteinExistence type="predicted"/>
<protein>
    <submittedName>
        <fullName evidence="2">ABC transporter ATP-binding protein</fullName>
    </submittedName>
</protein>
<evidence type="ECO:0000313" key="2">
    <source>
        <dbReference type="EMBL" id="ACJ07775.1"/>
    </source>
</evidence>